<keyword evidence="1" id="KW-0732">Signal</keyword>
<reference evidence="2 3" key="1">
    <citation type="submission" date="2021-02" db="EMBL/GenBank/DDBJ databases">
        <title>Genome assembly of Pseudopithomyces chartarum.</title>
        <authorList>
            <person name="Jauregui R."/>
            <person name="Singh J."/>
            <person name="Voisey C."/>
        </authorList>
    </citation>
    <scope>NUCLEOTIDE SEQUENCE [LARGE SCALE GENOMIC DNA]</scope>
    <source>
        <strain evidence="2 3">AGR01</strain>
    </source>
</reference>
<protein>
    <submittedName>
        <fullName evidence="2">Uncharacterized protein</fullName>
    </submittedName>
</protein>
<feature type="chain" id="PRO_5043015685" evidence="1">
    <location>
        <begin position="18"/>
        <end position="344"/>
    </location>
</feature>
<evidence type="ECO:0000313" key="3">
    <source>
        <dbReference type="Proteomes" id="UP001280581"/>
    </source>
</evidence>
<proteinExistence type="predicted"/>
<dbReference type="EMBL" id="WVTA01000002">
    <property type="protein sequence ID" value="KAK3215823.1"/>
    <property type="molecule type" value="Genomic_DNA"/>
</dbReference>
<feature type="signal peptide" evidence="1">
    <location>
        <begin position="1"/>
        <end position="17"/>
    </location>
</feature>
<dbReference type="AlphaFoldDB" id="A0AAN6M4V0"/>
<name>A0AAN6M4V0_9PLEO</name>
<sequence length="344" mass="38078">MLLNILVAVALALQALAYPSEHTATTLEPWTELGISLDDAAIFAASGTTPQDGFQIIEAERALFNGTPAHVVPGAVSAATTMGMTNAGGEANPKVIITIGWRRQHVGFTWKRDGGYTYDLAGNFLHALTNICAREPGTGPECHYRAVELKDIYYNVGKNAAVKVNVESFKLPVRVKALLIRTVWAVFKEITECDSSRYQLRNFGKKHEACREFANSADIIDVRIENFRGPEDKLGIYEQPHLRVKLNFNGVTDEGPFDCVGTQSLIWDKVRSRMIPRFSKAFEGSPVDFDVLCPTSRKSGGCEDDGDHQVICKGDPRWDDKDGSCTWHDKCDTPGNCDHYLDYS</sequence>
<evidence type="ECO:0000313" key="2">
    <source>
        <dbReference type="EMBL" id="KAK3215823.1"/>
    </source>
</evidence>
<organism evidence="2 3">
    <name type="scientific">Pseudopithomyces chartarum</name>
    <dbReference type="NCBI Taxonomy" id="1892770"/>
    <lineage>
        <taxon>Eukaryota</taxon>
        <taxon>Fungi</taxon>
        <taxon>Dikarya</taxon>
        <taxon>Ascomycota</taxon>
        <taxon>Pezizomycotina</taxon>
        <taxon>Dothideomycetes</taxon>
        <taxon>Pleosporomycetidae</taxon>
        <taxon>Pleosporales</taxon>
        <taxon>Massarineae</taxon>
        <taxon>Didymosphaeriaceae</taxon>
        <taxon>Pseudopithomyces</taxon>
    </lineage>
</organism>
<dbReference type="Proteomes" id="UP001280581">
    <property type="component" value="Unassembled WGS sequence"/>
</dbReference>
<keyword evidence="3" id="KW-1185">Reference proteome</keyword>
<accession>A0AAN6M4V0</accession>
<gene>
    <name evidence="2" type="ORF">GRF29_8g1185769</name>
</gene>
<evidence type="ECO:0000256" key="1">
    <source>
        <dbReference type="SAM" id="SignalP"/>
    </source>
</evidence>
<comment type="caution">
    <text evidence="2">The sequence shown here is derived from an EMBL/GenBank/DDBJ whole genome shotgun (WGS) entry which is preliminary data.</text>
</comment>